<dbReference type="Proteomes" id="UP000736335">
    <property type="component" value="Unassembled WGS sequence"/>
</dbReference>
<keyword evidence="2 3" id="KW-0663">Pyridoxal phosphate</keyword>
<dbReference type="GO" id="GO:0008483">
    <property type="term" value="F:transaminase activity"/>
    <property type="evidence" value="ECO:0007669"/>
    <property type="project" value="InterPro"/>
</dbReference>
<dbReference type="SUPFAM" id="SSF53383">
    <property type="entry name" value="PLP-dependent transferases"/>
    <property type="match status" value="1"/>
</dbReference>
<dbReference type="PIRSF" id="PIRSF000521">
    <property type="entry name" value="Transaminase_4ab_Lys_Orn"/>
    <property type="match status" value="1"/>
</dbReference>
<evidence type="ECO:0000256" key="2">
    <source>
        <dbReference type="ARBA" id="ARBA00022898"/>
    </source>
</evidence>
<reference evidence="4" key="2">
    <citation type="submission" date="2020-11" db="EMBL/GenBank/DDBJ databases">
        <authorList>
            <consortium name="DOE Joint Genome Institute"/>
            <person name="Kuo A."/>
            <person name="Miyauchi S."/>
            <person name="Kiss E."/>
            <person name="Drula E."/>
            <person name="Kohler A."/>
            <person name="Sanchez-Garcia M."/>
            <person name="Andreopoulos B."/>
            <person name="Barry K.W."/>
            <person name="Bonito G."/>
            <person name="Buee M."/>
            <person name="Carver A."/>
            <person name="Chen C."/>
            <person name="Cichocki N."/>
            <person name="Clum A."/>
            <person name="Culley D."/>
            <person name="Crous P.W."/>
            <person name="Fauchery L."/>
            <person name="Girlanda M."/>
            <person name="Hayes R."/>
            <person name="Keri Z."/>
            <person name="Labutti K."/>
            <person name="Lipzen A."/>
            <person name="Lombard V."/>
            <person name="Magnuson J."/>
            <person name="Maillard F."/>
            <person name="Morin E."/>
            <person name="Murat C."/>
            <person name="Nolan M."/>
            <person name="Ohm R."/>
            <person name="Pangilinan J."/>
            <person name="Pereira M."/>
            <person name="Perotto S."/>
            <person name="Peter M."/>
            <person name="Riley R."/>
            <person name="Sitrit Y."/>
            <person name="Stielow B."/>
            <person name="Szollosi G."/>
            <person name="Zifcakova L."/>
            <person name="Stursova M."/>
            <person name="Spatafora J.W."/>
            <person name="Tedersoo L."/>
            <person name="Vaario L.-M."/>
            <person name="Yamada A."/>
            <person name="Yan M."/>
            <person name="Wang P."/>
            <person name="Xu J."/>
            <person name="Bruns T."/>
            <person name="Baldrian P."/>
            <person name="Vilgalys R."/>
            <person name="Henrissat B."/>
            <person name="Grigoriev I.V."/>
            <person name="Hibbett D."/>
            <person name="Nagy L.G."/>
            <person name="Martin F.M."/>
        </authorList>
    </citation>
    <scope>NUCLEOTIDE SEQUENCE</scope>
    <source>
        <strain evidence="4">UH-Tt-Lm1</strain>
    </source>
</reference>
<protein>
    <submittedName>
        <fullName evidence="4">Pyridoxal phosphate-dependent transferase</fullName>
    </submittedName>
</protein>
<dbReference type="CDD" id="cd00610">
    <property type="entry name" value="OAT_like"/>
    <property type="match status" value="1"/>
</dbReference>
<dbReference type="OrthoDB" id="10261433at2759"/>
<dbReference type="GO" id="GO:0030170">
    <property type="term" value="F:pyridoxal phosphate binding"/>
    <property type="evidence" value="ECO:0007669"/>
    <property type="project" value="InterPro"/>
</dbReference>
<dbReference type="EMBL" id="WIUZ02000019">
    <property type="protein sequence ID" value="KAF9779454.1"/>
    <property type="molecule type" value="Genomic_DNA"/>
</dbReference>
<keyword evidence="5" id="KW-1185">Reference proteome</keyword>
<evidence type="ECO:0000256" key="1">
    <source>
        <dbReference type="ARBA" id="ARBA00008954"/>
    </source>
</evidence>
<dbReference type="PANTHER" id="PTHR43094:SF1">
    <property type="entry name" value="AMINOTRANSFERASE CLASS-III"/>
    <property type="match status" value="1"/>
</dbReference>
<evidence type="ECO:0000313" key="5">
    <source>
        <dbReference type="Proteomes" id="UP000736335"/>
    </source>
</evidence>
<keyword evidence="4" id="KW-0808">Transferase</keyword>
<sequence length="373" mass="40541">MTDTSTQASAVLSRVPWKLPVASRAEGIYIDLQDGRRLIDAVGGAAVACLGNGHPAVKQAIKDQVDSLSYVYNVQLSNEPAEELARFLIDESKGAFSLCGFVCGGSEAMEAAIKLALQYWFEKKQPQRKNFIARHLSFHGNTVATLSLAFHTARRAPYEAILDHDNFFHVSPAYYKRFGKEGESEEEYVQRLARELEDKILELGPETVAGFAAETVVGATTGAVPAPKGYFKAMREVCDKYGVLFILDEVMSGMGRMGTLHAWESFGDNTPPDIQAVAKGLGGGYAIIGAVLMSKKVADGIRDEGGFWKHGHTYQAQPIACAASLAVQRVIKEHRLLENCRAQGEYLYSSLTGRLMAPNSITAPVTFDIRGGG</sequence>
<reference evidence="4" key="1">
    <citation type="journal article" date="2020" name="Nat. Commun.">
        <title>Large-scale genome sequencing of mycorrhizal fungi provides insights into the early evolution of symbiotic traits.</title>
        <authorList>
            <person name="Miyauchi S."/>
            <person name="Kiss E."/>
            <person name="Kuo A."/>
            <person name="Drula E."/>
            <person name="Kohler A."/>
            <person name="Sanchez-Garcia M."/>
            <person name="Morin E."/>
            <person name="Andreopoulos B."/>
            <person name="Barry K.W."/>
            <person name="Bonito G."/>
            <person name="Buee M."/>
            <person name="Carver A."/>
            <person name="Chen C."/>
            <person name="Cichocki N."/>
            <person name="Clum A."/>
            <person name="Culley D."/>
            <person name="Crous P.W."/>
            <person name="Fauchery L."/>
            <person name="Girlanda M."/>
            <person name="Hayes R.D."/>
            <person name="Keri Z."/>
            <person name="LaButti K."/>
            <person name="Lipzen A."/>
            <person name="Lombard V."/>
            <person name="Magnuson J."/>
            <person name="Maillard F."/>
            <person name="Murat C."/>
            <person name="Nolan M."/>
            <person name="Ohm R.A."/>
            <person name="Pangilinan J."/>
            <person name="Pereira M.F."/>
            <person name="Perotto S."/>
            <person name="Peter M."/>
            <person name="Pfister S."/>
            <person name="Riley R."/>
            <person name="Sitrit Y."/>
            <person name="Stielow J.B."/>
            <person name="Szollosi G."/>
            <person name="Zifcakova L."/>
            <person name="Stursova M."/>
            <person name="Spatafora J.W."/>
            <person name="Tedersoo L."/>
            <person name="Vaario L.M."/>
            <person name="Yamada A."/>
            <person name="Yan M."/>
            <person name="Wang P."/>
            <person name="Xu J."/>
            <person name="Bruns T."/>
            <person name="Baldrian P."/>
            <person name="Vilgalys R."/>
            <person name="Dunand C."/>
            <person name="Henrissat B."/>
            <person name="Grigoriev I.V."/>
            <person name="Hibbett D."/>
            <person name="Nagy L.G."/>
            <person name="Martin F.M."/>
        </authorList>
    </citation>
    <scope>NUCLEOTIDE SEQUENCE</scope>
    <source>
        <strain evidence="4">UH-Tt-Lm1</strain>
    </source>
</reference>
<dbReference type="AlphaFoldDB" id="A0A9P6L1Q3"/>
<dbReference type="Gene3D" id="3.40.640.10">
    <property type="entry name" value="Type I PLP-dependent aspartate aminotransferase-like (Major domain)"/>
    <property type="match status" value="1"/>
</dbReference>
<comment type="caution">
    <text evidence="4">The sequence shown here is derived from an EMBL/GenBank/DDBJ whole genome shotgun (WGS) entry which is preliminary data.</text>
</comment>
<dbReference type="InterPro" id="IPR015424">
    <property type="entry name" value="PyrdxlP-dep_Trfase"/>
</dbReference>
<evidence type="ECO:0000256" key="3">
    <source>
        <dbReference type="RuleBase" id="RU003560"/>
    </source>
</evidence>
<dbReference type="InterPro" id="IPR015421">
    <property type="entry name" value="PyrdxlP-dep_Trfase_major"/>
</dbReference>
<gene>
    <name evidence="4" type="ORF">BJ322DRAFT_1087539</name>
</gene>
<dbReference type="PANTHER" id="PTHR43094">
    <property type="entry name" value="AMINOTRANSFERASE"/>
    <property type="match status" value="1"/>
</dbReference>
<dbReference type="InterPro" id="IPR015422">
    <property type="entry name" value="PyrdxlP-dep_Trfase_small"/>
</dbReference>
<comment type="similarity">
    <text evidence="1 3">Belongs to the class-III pyridoxal-phosphate-dependent aminotransferase family.</text>
</comment>
<dbReference type="GO" id="GO:0005829">
    <property type="term" value="C:cytosol"/>
    <property type="evidence" value="ECO:0007669"/>
    <property type="project" value="TreeGrafter"/>
</dbReference>
<dbReference type="InterPro" id="IPR005814">
    <property type="entry name" value="Aminotrans_3"/>
</dbReference>
<dbReference type="Pfam" id="PF00202">
    <property type="entry name" value="Aminotran_3"/>
    <property type="match status" value="1"/>
</dbReference>
<proteinExistence type="inferred from homology"/>
<name>A0A9P6L1Q3_9AGAM</name>
<dbReference type="Gene3D" id="3.90.1150.10">
    <property type="entry name" value="Aspartate Aminotransferase, domain 1"/>
    <property type="match status" value="1"/>
</dbReference>
<evidence type="ECO:0000313" key="4">
    <source>
        <dbReference type="EMBL" id="KAF9779454.1"/>
    </source>
</evidence>
<accession>A0A9P6L1Q3</accession>
<organism evidence="4 5">
    <name type="scientific">Thelephora terrestris</name>
    <dbReference type="NCBI Taxonomy" id="56493"/>
    <lineage>
        <taxon>Eukaryota</taxon>
        <taxon>Fungi</taxon>
        <taxon>Dikarya</taxon>
        <taxon>Basidiomycota</taxon>
        <taxon>Agaricomycotina</taxon>
        <taxon>Agaricomycetes</taxon>
        <taxon>Thelephorales</taxon>
        <taxon>Thelephoraceae</taxon>
        <taxon>Thelephora</taxon>
    </lineage>
</organism>